<dbReference type="GO" id="GO:0005524">
    <property type="term" value="F:ATP binding"/>
    <property type="evidence" value="ECO:0007669"/>
    <property type="project" value="InterPro"/>
</dbReference>
<dbReference type="OrthoDB" id="9802472at2"/>
<dbReference type="InterPro" id="IPR012340">
    <property type="entry name" value="NA-bd_OB-fold"/>
</dbReference>
<dbReference type="AlphaFoldDB" id="A0A2K4ZLX4"/>
<dbReference type="PANTHER" id="PTHR47810:SF1">
    <property type="entry name" value="DNA LIGASE B"/>
    <property type="match status" value="1"/>
</dbReference>
<gene>
    <name evidence="9" type="primary">ligA_3</name>
    <name evidence="9" type="ORF">AMURIS_04214</name>
</gene>
<dbReference type="GO" id="GO:0006281">
    <property type="term" value="P:DNA repair"/>
    <property type="evidence" value="ECO:0007669"/>
    <property type="project" value="UniProtKB-KW"/>
</dbReference>
<dbReference type="SUPFAM" id="SSF56091">
    <property type="entry name" value="DNA ligase/mRNA capping enzyme, catalytic domain"/>
    <property type="match status" value="1"/>
</dbReference>
<dbReference type="InterPro" id="IPR050326">
    <property type="entry name" value="NAD_dep_DNA_ligaseB"/>
</dbReference>
<dbReference type="GO" id="GO:0006260">
    <property type="term" value="P:DNA replication"/>
    <property type="evidence" value="ECO:0007669"/>
    <property type="project" value="UniProtKB-KW"/>
</dbReference>
<evidence type="ECO:0000259" key="7">
    <source>
        <dbReference type="Pfam" id="PF01068"/>
    </source>
</evidence>
<keyword evidence="4" id="KW-0227">DNA damage</keyword>
<name>A0A2K4ZLX4_9FIRM</name>
<keyword evidence="2 9" id="KW-0436">Ligase</keyword>
<comment type="catalytic activity">
    <reaction evidence="6">
        <text>ATP + (deoxyribonucleotide)n-3'-hydroxyl + 5'-phospho-(deoxyribonucleotide)m = (deoxyribonucleotide)n+m + AMP + diphosphate.</text>
        <dbReference type="EC" id="6.5.1.1"/>
    </reaction>
</comment>
<dbReference type="CDD" id="cd08041">
    <property type="entry name" value="OBF_kDNA_ligase_like"/>
    <property type="match status" value="1"/>
</dbReference>
<feature type="domain" description="ATP-dependent DNA ligase family profile" evidence="7">
    <location>
        <begin position="154"/>
        <end position="331"/>
    </location>
</feature>
<protein>
    <submittedName>
        <fullName evidence="9">DNA ligase</fullName>
        <ecNumber evidence="9">6.5.1.1</ecNumber>
    </submittedName>
</protein>
<organism evidence="9 10">
    <name type="scientific">Acetatifactor muris</name>
    <dbReference type="NCBI Taxonomy" id="879566"/>
    <lineage>
        <taxon>Bacteria</taxon>
        <taxon>Bacillati</taxon>
        <taxon>Bacillota</taxon>
        <taxon>Clostridia</taxon>
        <taxon>Lachnospirales</taxon>
        <taxon>Lachnospiraceae</taxon>
        <taxon>Acetatifactor</taxon>
    </lineage>
</organism>
<dbReference type="RefSeq" id="WP_103241456.1">
    <property type="nucleotide sequence ID" value="NZ_JANJZD010000026.1"/>
</dbReference>
<dbReference type="SUPFAM" id="SSF50249">
    <property type="entry name" value="Nucleic acid-binding proteins"/>
    <property type="match status" value="1"/>
</dbReference>
<dbReference type="EC" id="6.5.1.1" evidence="9"/>
<evidence type="ECO:0000313" key="9">
    <source>
        <dbReference type="EMBL" id="SOY31471.1"/>
    </source>
</evidence>
<dbReference type="Proteomes" id="UP000236311">
    <property type="component" value="Unassembled WGS sequence"/>
</dbReference>
<dbReference type="Pfam" id="PF14743">
    <property type="entry name" value="DNA_ligase_OB_2"/>
    <property type="match status" value="1"/>
</dbReference>
<dbReference type="Gene3D" id="3.30.1490.70">
    <property type="match status" value="1"/>
</dbReference>
<dbReference type="Pfam" id="PF01068">
    <property type="entry name" value="DNA_ligase_A_M"/>
    <property type="match status" value="1"/>
</dbReference>
<proteinExistence type="predicted"/>
<keyword evidence="3" id="KW-0235">DNA replication</keyword>
<evidence type="ECO:0000256" key="2">
    <source>
        <dbReference type="ARBA" id="ARBA00022598"/>
    </source>
</evidence>
<dbReference type="PANTHER" id="PTHR47810">
    <property type="entry name" value="DNA LIGASE"/>
    <property type="match status" value="1"/>
</dbReference>
<sequence length="428" mass="49615">MVEVINLFKQIQETNSLNNKKAIITANKDNELFKMCLKFLLDGNIVTGISTKKIKKKVMPSTETAAYFLGVYSTFENVMDYLSKNNTGKDEDIYEIQAFLFGHEDDREFYEQLITKKFRLGVDEKLVNKCIPRLIDTWEVQLGASYDKLKLREEEWFALSQKMNGNRASFYQGKLISRQGKEFTGMKHIISDLKQLGMGWFYDGELIRKNFDNLPDGENFRIGTGIINSDAESKEEIKFVIFDYFPEEEILNKQSSSKYKVRRKMLNALGEVIKEKKLQNIEIVTMVYEGTDQSQIMKWLDYAVEQGWEGLMLNKDALYKCKRTTDLIKIKRFYSMDLPVIKVLEGDGRLKGTLGALVVKYKDNTVNVGSGFDDETRTKFWKDRDNLIGRVVEVKYKEISKDKKTGLESLQFPIYIGLREIGKSISYD</sequence>
<accession>A0A2K4ZLX4</accession>
<comment type="cofactor">
    <cofactor evidence="1">
        <name>a divalent metal cation</name>
        <dbReference type="ChEBI" id="CHEBI:60240"/>
    </cofactor>
</comment>
<evidence type="ECO:0000256" key="4">
    <source>
        <dbReference type="ARBA" id="ARBA00022763"/>
    </source>
</evidence>
<dbReference type="InterPro" id="IPR012310">
    <property type="entry name" value="DNA_ligase_ATP-dep_cent"/>
</dbReference>
<feature type="domain" description="DNA ligase OB-like" evidence="8">
    <location>
        <begin position="345"/>
        <end position="419"/>
    </location>
</feature>
<evidence type="ECO:0000256" key="3">
    <source>
        <dbReference type="ARBA" id="ARBA00022705"/>
    </source>
</evidence>
<dbReference type="InterPro" id="IPR029319">
    <property type="entry name" value="DNA_ligase_OB"/>
</dbReference>
<dbReference type="Gene3D" id="2.40.50.140">
    <property type="entry name" value="Nucleic acid-binding proteins"/>
    <property type="match status" value="1"/>
</dbReference>
<dbReference type="EMBL" id="OFSM01000026">
    <property type="protein sequence ID" value="SOY31471.1"/>
    <property type="molecule type" value="Genomic_DNA"/>
</dbReference>
<keyword evidence="10" id="KW-1185">Reference proteome</keyword>
<dbReference type="GO" id="GO:0006310">
    <property type="term" value="P:DNA recombination"/>
    <property type="evidence" value="ECO:0007669"/>
    <property type="project" value="InterPro"/>
</dbReference>
<evidence type="ECO:0000259" key="8">
    <source>
        <dbReference type="Pfam" id="PF14743"/>
    </source>
</evidence>
<evidence type="ECO:0000256" key="1">
    <source>
        <dbReference type="ARBA" id="ARBA00001968"/>
    </source>
</evidence>
<keyword evidence="5" id="KW-0234">DNA repair</keyword>
<dbReference type="Gene3D" id="3.30.470.30">
    <property type="entry name" value="DNA ligase/mRNA capping enzyme"/>
    <property type="match status" value="1"/>
</dbReference>
<reference evidence="9 10" key="1">
    <citation type="submission" date="2018-01" db="EMBL/GenBank/DDBJ databases">
        <authorList>
            <person name="Gaut B.S."/>
            <person name="Morton B.R."/>
            <person name="Clegg M.T."/>
            <person name="Duvall M.R."/>
        </authorList>
    </citation>
    <scope>NUCLEOTIDE SEQUENCE [LARGE SCALE GENOMIC DNA]</scope>
    <source>
        <strain evidence="9">GP69</strain>
    </source>
</reference>
<evidence type="ECO:0000256" key="5">
    <source>
        <dbReference type="ARBA" id="ARBA00023204"/>
    </source>
</evidence>
<evidence type="ECO:0000256" key="6">
    <source>
        <dbReference type="ARBA" id="ARBA00034003"/>
    </source>
</evidence>
<dbReference type="GO" id="GO:0003910">
    <property type="term" value="F:DNA ligase (ATP) activity"/>
    <property type="evidence" value="ECO:0007669"/>
    <property type="project" value="UniProtKB-EC"/>
</dbReference>
<evidence type="ECO:0000313" key="10">
    <source>
        <dbReference type="Proteomes" id="UP000236311"/>
    </source>
</evidence>